<sequence>MMEEALKMWRPCGEDGDVEKMVMELVKEKKHIFYIYLFITPTYTRTVDGIRTRVLGDPSDPKARRVPLYHGGPNSELYTKKSLGKLVFGEVHGQHSPITASLCAGYCREDSTLVRLG</sequence>
<evidence type="ECO:0000313" key="1">
    <source>
        <dbReference type="EMBL" id="MPC95226.1"/>
    </source>
</evidence>
<gene>
    <name evidence="1" type="ORF">E2C01_090427</name>
</gene>
<dbReference type="Proteomes" id="UP000324222">
    <property type="component" value="Unassembled WGS sequence"/>
</dbReference>
<evidence type="ECO:0000313" key="2">
    <source>
        <dbReference type="Proteomes" id="UP000324222"/>
    </source>
</evidence>
<organism evidence="1 2">
    <name type="scientific">Portunus trituberculatus</name>
    <name type="common">Swimming crab</name>
    <name type="synonym">Neptunus trituberculatus</name>
    <dbReference type="NCBI Taxonomy" id="210409"/>
    <lineage>
        <taxon>Eukaryota</taxon>
        <taxon>Metazoa</taxon>
        <taxon>Ecdysozoa</taxon>
        <taxon>Arthropoda</taxon>
        <taxon>Crustacea</taxon>
        <taxon>Multicrustacea</taxon>
        <taxon>Malacostraca</taxon>
        <taxon>Eumalacostraca</taxon>
        <taxon>Eucarida</taxon>
        <taxon>Decapoda</taxon>
        <taxon>Pleocyemata</taxon>
        <taxon>Brachyura</taxon>
        <taxon>Eubrachyura</taxon>
        <taxon>Portunoidea</taxon>
        <taxon>Portunidae</taxon>
        <taxon>Portuninae</taxon>
        <taxon>Portunus</taxon>
    </lineage>
</organism>
<accession>A0A5B7JLS9</accession>
<protein>
    <submittedName>
        <fullName evidence="1">Uncharacterized protein</fullName>
    </submittedName>
</protein>
<proteinExistence type="predicted"/>
<dbReference type="AlphaFoldDB" id="A0A5B7JLS9"/>
<comment type="caution">
    <text evidence="1">The sequence shown here is derived from an EMBL/GenBank/DDBJ whole genome shotgun (WGS) entry which is preliminary data.</text>
</comment>
<keyword evidence="2" id="KW-1185">Reference proteome</keyword>
<dbReference type="EMBL" id="VSRR010101389">
    <property type="protein sequence ID" value="MPC95226.1"/>
    <property type="molecule type" value="Genomic_DNA"/>
</dbReference>
<reference evidence="1 2" key="1">
    <citation type="submission" date="2019-05" db="EMBL/GenBank/DDBJ databases">
        <title>Another draft genome of Portunus trituberculatus and its Hox gene families provides insights of decapod evolution.</title>
        <authorList>
            <person name="Jeong J.-H."/>
            <person name="Song I."/>
            <person name="Kim S."/>
            <person name="Choi T."/>
            <person name="Kim D."/>
            <person name="Ryu S."/>
            <person name="Kim W."/>
        </authorList>
    </citation>
    <scope>NUCLEOTIDE SEQUENCE [LARGE SCALE GENOMIC DNA]</scope>
    <source>
        <tissue evidence="1">Muscle</tissue>
    </source>
</reference>
<name>A0A5B7JLS9_PORTR</name>